<dbReference type="PANTHER" id="PTHR43283">
    <property type="entry name" value="BETA-LACTAMASE-RELATED"/>
    <property type="match status" value="1"/>
</dbReference>
<dbReference type="InterPro" id="IPR001466">
    <property type="entry name" value="Beta-lactam-related"/>
</dbReference>
<dbReference type="InterPro" id="IPR050789">
    <property type="entry name" value="Diverse_Enzym_Activities"/>
</dbReference>
<dbReference type="PANTHER" id="PTHR43283:SF7">
    <property type="entry name" value="BETA-LACTAMASE-RELATED DOMAIN-CONTAINING PROTEIN"/>
    <property type="match status" value="1"/>
</dbReference>
<feature type="domain" description="Beta-lactamase-related" evidence="1">
    <location>
        <begin position="59"/>
        <end position="211"/>
    </location>
</feature>
<dbReference type="AlphaFoldDB" id="A0A7I9UXG9"/>
<evidence type="ECO:0000259" key="1">
    <source>
        <dbReference type="Pfam" id="PF00144"/>
    </source>
</evidence>
<sequence length="234" mass="24806">MLTVPAAGAQTATCAEPGALASPTSVNLDAAKLRRSVQFAASTSAWEVRVYRHDCLVASYGADKAAPVFSASKSVASLVVGRAVTLGYFSMTDPLKKFFPKARGPVGNITVEQVITQTSGLHFSWPADVAGYLTDIEHYLLHTARDHAPGTTFQYAQASLSLLAAIISRTTGRSFLDFAQAEVFSRVGIARNRWAWIADRRGVPQVAGGLAMRPSDLGRLGALSMHWGPGAVSG</sequence>
<name>A0A7I9UXG9_9ACTN</name>
<reference evidence="3" key="1">
    <citation type="submission" date="2019-06" db="EMBL/GenBank/DDBJ databases">
        <title>Gordonia isolated from sludge of a wastewater treatment plant.</title>
        <authorList>
            <person name="Tamura T."/>
            <person name="Aoyama K."/>
            <person name="Kang Y."/>
            <person name="Saito S."/>
            <person name="Akiyama N."/>
            <person name="Yazawa K."/>
            <person name="Gonoi T."/>
            <person name="Mikami Y."/>
        </authorList>
    </citation>
    <scope>NUCLEOTIDE SEQUENCE [LARGE SCALE GENOMIC DNA]</scope>
    <source>
        <strain evidence="3">NBRC 107697</strain>
    </source>
</reference>
<organism evidence="2 3">
    <name type="scientific">Gordonia crocea</name>
    <dbReference type="NCBI Taxonomy" id="589162"/>
    <lineage>
        <taxon>Bacteria</taxon>
        <taxon>Bacillati</taxon>
        <taxon>Actinomycetota</taxon>
        <taxon>Actinomycetes</taxon>
        <taxon>Mycobacteriales</taxon>
        <taxon>Gordoniaceae</taxon>
        <taxon>Gordonia</taxon>
    </lineage>
</organism>
<comment type="caution">
    <text evidence="2">The sequence shown here is derived from an EMBL/GenBank/DDBJ whole genome shotgun (WGS) entry which is preliminary data.</text>
</comment>
<dbReference type="InterPro" id="IPR012338">
    <property type="entry name" value="Beta-lactam/transpept-like"/>
</dbReference>
<dbReference type="EMBL" id="BJOU01000001">
    <property type="protein sequence ID" value="GED97501.1"/>
    <property type="molecule type" value="Genomic_DNA"/>
</dbReference>
<dbReference type="Gene3D" id="3.40.710.10">
    <property type="entry name" value="DD-peptidase/beta-lactamase superfamily"/>
    <property type="match status" value="1"/>
</dbReference>
<keyword evidence="3" id="KW-1185">Reference proteome</keyword>
<protein>
    <recommendedName>
        <fullName evidence="1">Beta-lactamase-related domain-containing protein</fullName>
    </recommendedName>
</protein>
<dbReference type="OrthoDB" id="9814204at2"/>
<proteinExistence type="predicted"/>
<dbReference type="Proteomes" id="UP000444980">
    <property type="component" value="Unassembled WGS sequence"/>
</dbReference>
<gene>
    <name evidence="2" type="ORF">nbrc107697_15400</name>
</gene>
<accession>A0A7I9UXG9</accession>
<dbReference type="Pfam" id="PF00144">
    <property type="entry name" value="Beta-lactamase"/>
    <property type="match status" value="1"/>
</dbReference>
<evidence type="ECO:0000313" key="3">
    <source>
        <dbReference type="Proteomes" id="UP000444980"/>
    </source>
</evidence>
<dbReference type="SUPFAM" id="SSF56601">
    <property type="entry name" value="beta-lactamase/transpeptidase-like"/>
    <property type="match status" value="1"/>
</dbReference>
<dbReference type="RefSeq" id="WP_161926815.1">
    <property type="nucleotide sequence ID" value="NZ_BJOU01000001.1"/>
</dbReference>
<evidence type="ECO:0000313" key="2">
    <source>
        <dbReference type="EMBL" id="GED97501.1"/>
    </source>
</evidence>